<evidence type="ECO:0000256" key="3">
    <source>
        <dbReference type="PROSITE-ProRule" id="PRU00339"/>
    </source>
</evidence>
<reference evidence="5 6" key="1">
    <citation type="submission" date="2017-11" db="EMBL/GenBank/DDBJ databases">
        <title>Genome-resolved metagenomics identifies genetic mobility, metabolic interactions, and unexpected diversity in perchlorate-reducing communities.</title>
        <authorList>
            <person name="Barnum T.P."/>
            <person name="Figueroa I.A."/>
            <person name="Carlstrom C.I."/>
            <person name="Lucas L.N."/>
            <person name="Engelbrektson A.L."/>
            <person name="Coates J.D."/>
        </authorList>
    </citation>
    <scope>NUCLEOTIDE SEQUENCE [LARGE SCALE GENOMIC DNA]</scope>
    <source>
        <strain evidence="5">BM301</strain>
    </source>
</reference>
<dbReference type="EMBL" id="PKUN01000004">
    <property type="protein sequence ID" value="PLX62604.1"/>
    <property type="molecule type" value="Genomic_DNA"/>
</dbReference>
<dbReference type="Gene3D" id="1.25.40.10">
    <property type="entry name" value="Tetratricopeptide repeat domain"/>
    <property type="match status" value="1"/>
</dbReference>
<dbReference type="Pfam" id="PF14559">
    <property type="entry name" value="TPR_19"/>
    <property type="match status" value="1"/>
</dbReference>
<dbReference type="AlphaFoldDB" id="A0A2N6CZ05"/>
<dbReference type="PROSITE" id="PS50005">
    <property type="entry name" value="TPR"/>
    <property type="match status" value="1"/>
</dbReference>
<protein>
    <submittedName>
        <fullName evidence="5">Uncharacterized protein</fullName>
    </submittedName>
</protein>
<dbReference type="PANTHER" id="PTHR44858:SF1">
    <property type="entry name" value="UDP-N-ACETYLGLUCOSAMINE--PEPTIDE N-ACETYLGLUCOSAMINYLTRANSFERASE SPINDLY-RELATED"/>
    <property type="match status" value="1"/>
</dbReference>
<proteinExistence type="predicted"/>
<dbReference type="InterPro" id="IPR011990">
    <property type="entry name" value="TPR-like_helical_dom_sf"/>
</dbReference>
<comment type="caution">
    <text evidence="5">The sequence shown here is derived from an EMBL/GenBank/DDBJ whole genome shotgun (WGS) entry which is preliminary data.</text>
</comment>
<dbReference type="Proteomes" id="UP000235015">
    <property type="component" value="Unassembled WGS sequence"/>
</dbReference>
<evidence type="ECO:0000256" key="1">
    <source>
        <dbReference type="ARBA" id="ARBA00022737"/>
    </source>
</evidence>
<feature type="signal peptide" evidence="4">
    <location>
        <begin position="1"/>
        <end position="21"/>
    </location>
</feature>
<keyword evidence="4" id="KW-0732">Signal</keyword>
<sequence>MILHSLRLLWVSMLLAGTVAAEPARDALLDQRFAELKQAQDEVTARGIEQEIWKLWMISGNTEIDGLMRQAMEARRWGDYAKALALLDQVTGIDPEYAEAWNQRATIHFLRDDYEQALADVARTLQLEPRHFGALAGRGVIRLRQGRSALAIQNIKAAMDYHPFLRERHLVPSRFLDQPAE</sequence>
<evidence type="ECO:0000256" key="2">
    <source>
        <dbReference type="ARBA" id="ARBA00022803"/>
    </source>
</evidence>
<evidence type="ECO:0000313" key="6">
    <source>
        <dbReference type="Proteomes" id="UP000235015"/>
    </source>
</evidence>
<keyword evidence="1" id="KW-0677">Repeat</keyword>
<dbReference type="InterPro" id="IPR050498">
    <property type="entry name" value="Ycf3"/>
</dbReference>
<dbReference type="STRING" id="1111735.GCA_000428045_00543"/>
<accession>A0A2N6CZ05</accession>
<evidence type="ECO:0000313" key="5">
    <source>
        <dbReference type="EMBL" id="PLX62604.1"/>
    </source>
</evidence>
<evidence type="ECO:0000256" key="4">
    <source>
        <dbReference type="SAM" id="SignalP"/>
    </source>
</evidence>
<dbReference type="PANTHER" id="PTHR44858">
    <property type="entry name" value="TETRATRICOPEPTIDE REPEAT PROTEIN 6"/>
    <property type="match status" value="1"/>
</dbReference>
<dbReference type="SMART" id="SM00028">
    <property type="entry name" value="TPR"/>
    <property type="match status" value="3"/>
</dbReference>
<dbReference type="InterPro" id="IPR019734">
    <property type="entry name" value="TPR_rpt"/>
</dbReference>
<feature type="chain" id="PRO_5014795180" evidence="4">
    <location>
        <begin position="22"/>
        <end position="181"/>
    </location>
</feature>
<feature type="repeat" description="TPR" evidence="3">
    <location>
        <begin position="98"/>
        <end position="131"/>
    </location>
</feature>
<keyword evidence="2 3" id="KW-0802">TPR repeat</keyword>
<dbReference type="RefSeq" id="WP_273438155.1">
    <property type="nucleotide sequence ID" value="NZ_PKUN01000004.1"/>
</dbReference>
<name>A0A2N6CZ05_9GAMM</name>
<dbReference type="SUPFAM" id="SSF48452">
    <property type="entry name" value="TPR-like"/>
    <property type="match status" value="1"/>
</dbReference>
<organism evidence="5 6">
    <name type="scientific">Sedimenticola selenatireducens</name>
    <dbReference type="NCBI Taxonomy" id="191960"/>
    <lineage>
        <taxon>Bacteria</taxon>
        <taxon>Pseudomonadati</taxon>
        <taxon>Pseudomonadota</taxon>
        <taxon>Gammaproteobacteria</taxon>
        <taxon>Chromatiales</taxon>
        <taxon>Sedimenticolaceae</taxon>
        <taxon>Sedimenticola</taxon>
    </lineage>
</organism>
<gene>
    <name evidence="5" type="ORF">C0630_05165</name>
</gene>